<dbReference type="Pfam" id="PF06348">
    <property type="entry name" value="DUF1059"/>
    <property type="match status" value="1"/>
</dbReference>
<dbReference type="OrthoDB" id="1450972at2"/>
<dbReference type="InterPro" id="IPR009409">
    <property type="entry name" value="DUF1059"/>
</dbReference>
<proteinExistence type="predicted"/>
<dbReference type="Proteomes" id="UP000278440">
    <property type="component" value="Unassembled WGS sequence"/>
</dbReference>
<reference evidence="1 2" key="1">
    <citation type="submission" date="2018-10" db="EMBL/GenBank/DDBJ databases">
        <title>Sequencing the genomes of 1000 actinobacteria strains.</title>
        <authorList>
            <person name="Klenk H.-P."/>
        </authorList>
    </citation>
    <scope>NUCLEOTIDE SEQUENCE [LARGE SCALE GENOMIC DNA]</scope>
    <source>
        <strain evidence="1 2">DSM 44267</strain>
    </source>
</reference>
<dbReference type="AlphaFoldDB" id="A0A495XXY3"/>
<protein>
    <submittedName>
        <fullName evidence="1">Uncharacterized protein DUF1059</fullName>
    </submittedName>
</protein>
<comment type="caution">
    <text evidence="1">The sequence shown here is derived from an EMBL/GenBank/DDBJ whole genome shotgun (WGS) entry which is preliminary data.</text>
</comment>
<accession>A0A495XXY3</accession>
<name>A0A495XXY3_9MICO</name>
<gene>
    <name evidence="1" type="ORF">DFJ68_0003</name>
</gene>
<sequence>MKTMTCHDLGGPCDTAHRGESADDVIQAQDAHLKAAQESGDESHREAADAMAARWKDPAGGMGWYQDTQQRFADLPED</sequence>
<keyword evidence="2" id="KW-1185">Reference proteome</keyword>
<evidence type="ECO:0000313" key="2">
    <source>
        <dbReference type="Proteomes" id="UP000278440"/>
    </source>
</evidence>
<dbReference type="EMBL" id="RBXT01000001">
    <property type="protein sequence ID" value="RKT76608.1"/>
    <property type="molecule type" value="Genomic_DNA"/>
</dbReference>
<evidence type="ECO:0000313" key="1">
    <source>
        <dbReference type="EMBL" id="RKT76608.1"/>
    </source>
</evidence>
<dbReference type="RefSeq" id="WP_121029963.1">
    <property type="nucleotide sequence ID" value="NZ_RBXT01000001.1"/>
</dbReference>
<organism evidence="1 2">
    <name type="scientific">Terracoccus luteus</name>
    <dbReference type="NCBI Taxonomy" id="53356"/>
    <lineage>
        <taxon>Bacteria</taxon>
        <taxon>Bacillati</taxon>
        <taxon>Actinomycetota</taxon>
        <taxon>Actinomycetes</taxon>
        <taxon>Micrococcales</taxon>
        <taxon>Intrasporangiaceae</taxon>
        <taxon>Terracoccus</taxon>
    </lineage>
</organism>